<comment type="caution">
    <text evidence="10">The sequence shown here is derived from an EMBL/GenBank/DDBJ whole genome shotgun (WGS) entry which is preliminary data.</text>
</comment>
<dbReference type="CDD" id="cd06261">
    <property type="entry name" value="TM_PBP2"/>
    <property type="match status" value="1"/>
</dbReference>
<evidence type="ECO:0000256" key="8">
    <source>
        <dbReference type="SAM" id="Phobius"/>
    </source>
</evidence>
<dbReference type="InterPro" id="IPR005672">
    <property type="entry name" value="Phosphate_PstA"/>
</dbReference>
<evidence type="ECO:0000256" key="6">
    <source>
        <dbReference type="ARBA" id="ARBA00022989"/>
    </source>
</evidence>
<dbReference type="NCBIfam" id="TIGR00974">
    <property type="entry name" value="3a0107s02c"/>
    <property type="match status" value="1"/>
</dbReference>
<feature type="domain" description="ABC transmembrane type-1" evidence="9">
    <location>
        <begin position="61"/>
        <end position="279"/>
    </location>
</feature>
<comment type="similarity">
    <text evidence="2">Belongs to the binding-protein-dependent transport system permease family. CysTW subfamily.</text>
</comment>
<proteinExistence type="inferred from homology"/>
<comment type="subcellular location">
    <subcellularLocation>
        <location evidence="1">Cell membrane</location>
        <topology evidence="1">Multi-pass membrane protein</topology>
    </subcellularLocation>
</comment>
<dbReference type="GO" id="GO:0005315">
    <property type="term" value="F:phosphate transmembrane transporter activity"/>
    <property type="evidence" value="ECO:0007669"/>
    <property type="project" value="InterPro"/>
</dbReference>
<evidence type="ECO:0000256" key="2">
    <source>
        <dbReference type="ARBA" id="ARBA00007069"/>
    </source>
</evidence>
<organism evidence="10">
    <name type="scientific">bioreactor metagenome</name>
    <dbReference type="NCBI Taxonomy" id="1076179"/>
    <lineage>
        <taxon>unclassified sequences</taxon>
        <taxon>metagenomes</taxon>
        <taxon>ecological metagenomes</taxon>
    </lineage>
</organism>
<accession>A0A644Y759</accession>
<name>A0A644Y759_9ZZZZ</name>
<feature type="transmembrane region" description="Helical" evidence="8">
    <location>
        <begin position="176"/>
        <end position="198"/>
    </location>
</feature>
<protein>
    <recommendedName>
        <fullName evidence="9">ABC transmembrane type-1 domain-containing protein</fullName>
    </recommendedName>
</protein>
<keyword evidence="7 8" id="KW-0472">Membrane</keyword>
<dbReference type="Pfam" id="PF00528">
    <property type="entry name" value="BPD_transp_1"/>
    <property type="match status" value="1"/>
</dbReference>
<dbReference type="InterPro" id="IPR000515">
    <property type="entry name" value="MetI-like"/>
</dbReference>
<keyword evidence="3" id="KW-0813">Transport</keyword>
<evidence type="ECO:0000256" key="7">
    <source>
        <dbReference type="ARBA" id="ARBA00023136"/>
    </source>
</evidence>
<gene>
    <name evidence="10" type="ORF">SDC9_70914</name>
</gene>
<keyword evidence="6 8" id="KW-1133">Transmembrane helix</keyword>
<evidence type="ECO:0000256" key="4">
    <source>
        <dbReference type="ARBA" id="ARBA00022475"/>
    </source>
</evidence>
<evidence type="ECO:0000259" key="9">
    <source>
        <dbReference type="PROSITE" id="PS50928"/>
    </source>
</evidence>
<dbReference type="GO" id="GO:0005886">
    <property type="term" value="C:plasma membrane"/>
    <property type="evidence" value="ECO:0007669"/>
    <property type="project" value="UniProtKB-SubCell"/>
</dbReference>
<sequence>MNTHSLRVRQTDRFMTGVFYFVGGFFLLLLLVLAGYILISGFSDLQPELLAFNKNGIGNQFFDTVYLVFLSLLISVPIGIAAGIYMAEYAHPGRTTRFLRVSIEALSSLPSIVVGLFGYLVFILMTGAKWNLMAGAQAVSILSLPLIATTTEDALRALPHSYKEGSTSLGATQWQTIVGVLLPACFPRVITGIILAAGRGFGEAAALLYTAGQSVNINWSNWNLLSPTCPVNPFRPGETLALHIWAMRTEGSLYANATEIANLSAAVLILMVFGFSLLARLISLRLDKKAGGESI</sequence>
<dbReference type="EMBL" id="VSSQ01004261">
    <property type="protein sequence ID" value="MPM24432.1"/>
    <property type="molecule type" value="Genomic_DNA"/>
</dbReference>
<keyword evidence="5 8" id="KW-0812">Transmembrane</keyword>
<dbReference type="InterPro" id="IPR035906">
    <property type="entry name" value="MetI-like_sf"/>
</dbReference>
<feature type="transmembrane region" description="Helical" evidence="8">
    <location>
        <begin position="108"/>
        <end position="128"/>
    </location>
</feature>
<reference evidence="10" key="1">
    <citation type="submission" date="2019-08" db="EMBL/GenBank/DDBJ databases">
        <authorList>
            <person name="Kucharzyk K."/>
            <person name="Murdoch R.W."/>
            <person name="Higgins S."/>
            <person name="Loffler F."/>
        </authorList>
    </citation>
    <scope>NUCLEOTIDE SEQUENCE</scope>
</reference>
<evidence type="ECO:0000313" key="10">
    <source>
        <dbReference type="EMBL" id="MPM24432.1"/>
    </source>
</evidence>
<dbReference type="SUPFAM" id="SSF161098">
    <property type="entry name" value="MetI-like"/>
    <property type="match status" value="1"/>
</dbReference>
<dbReference type="PANTHER" id="PTHR43470:SF4">
    <property type="entry name" value="ABC TRANSPORTER PERMEASE PROTEIN YQGI-RELATED"/>
    <property type="match status" value="1"/>
</dbReference>
<dbReference type="PANTHER" id="PTHR43470">
    <property type="entry name" value="PHOSPHATE TRANSPORT SYSTEM PERMEASE PROTEIN PSTA-RELATED"/>
    <property type="match status" value="1"/>
</dbReference>
<feature type="transmembrane region" description="Helical" evidence="8">
    <location>
        <begin position="17"/>
        <end position="39"/>
    </location>
</feature>
<dbReference type="AlphaFoldDB" id="A0A644Y759"/>
<evidence type="ECO:0000256" key="1">
    <source>
        <dbReference type="ARBA" id="ARBA00004651"/>
    </source>
</evidence>
<feature type="transmembrane region" description="Helical" evidence="8">
    <location>
        <begin position="65"/>
        <end position="87"/>
    </location>
</feature>
<evidence type="ECO:0000256" key="3">
    <source>
        <dbReference type="ARBA" id="ARBA00022448"/>
    </source>
</evidence>
<feature type="transmembrane region" description="Helical" evidence="8">
    <location>
        <begin position="260"/>
        <end position="279"/>
    </location>
</feature>
<evidence type="ECO:0000256" key="5">
    <source>
        <dbReference type="ARBA" id="ARBA00022692"/>
    </source>
</evidence>
<keyword evidence="4" id="KW-1003">Cell membrane</keyword>
<dbReference type="GO" id="GO:0035435">
    <property type="term" value="P:phosphate ion transmembrane transport"/>
    <property type="evidence" value="ECO:0007669"/>
    <property type="project" value="InterPro"/>
</dbReference>
<dbReference type="Gene3D" id="1.10.3720.10">
    <property type="entry name" value="MetI-like"/>
    <property type="match status" value="1"/>
</dbReference>
<dbReference type="PROSITE" id="PS50928">
    <property type="entry name" value="ABC_TM1"/>
    <property type="match status" value="1"/>
</dbReference>